<proteinExistence type="predicted"/>
<dbReference type="Proteomes" id="UP000828941">
    <property type="component" value="Chromosome 2"/>
</dbReference>
<name>A0ACB9PYR8_BAUVA</name>
<gene>
    <name evidence="1" type="ORF">L6164_002561</name>
</gene>
<evidence type="ECO:0000313" key="2">
    <source>
        <dbReference type="Proteomes" id="UP000828941"/>
    </source>
</evidence>
<accession>A0ACB9PYR8</accession>
<protein>
    <submittedName>
        <fullName evidence="1">Uncharacterized protein</fullName>
    </submittedName>
</protein>
<dbReference type="EMBL" id="CM039427">
    <property type="protein sequence ID" value="KAI4353628.1"/>
    <property type="molecule type" value="Genomic_DNA"/>
</dbReference>
<organism evidence="1 2">
    <name type="scientific">Bauhinia variegata</name>
    <name type="common">Purple orchid tree</name>
    <name type="synonym">Phanera variegata</name>
    <dbReference type="NCBI Taxonomy" id="167791"/>
    <lineage>
        <taxon>Eukaryota</taxon>
        <taxon>Viridiplantae</taxon>
        <taxon>Streptophyta</taxon>
        <taxon>Embryophyta</taxon>
        <taxon>Tracheophyta</taxon>
        <taxon>Spermatophyta</taxon>
        <taxon>Magnoliopsida</taxon>
        <taxon>eudicotyledons</taxon>
        <taxon>Gunneridae</taxon>
        <taxon>Pentapetalae</taxon>
        <taxon>rosids</taxon>
        <taxon>fabids</taxon>
        <taxon>Fabales</taxon>
        <taxon>Fabaceae</taxon>
        <taxon>Cercidoideae</taxon>
        <taxon>Cercideae</taxon>
        <taxon>Bauhiniinae</taxon>
        <taxon>Bauhinia</taxon>
    </lineage>
</organism>
<keyword evidence="2" id="KW-1185">Reference proteome</keyword>
<sequence length="79" mass="9084">MYCDSHSAICLAKNPTFHSRTKHIDVKYHWIREAIQLKQFSLEKVHANDNGLDMLTKILPLEKFATCEEKEGLVVLSPT</sequence>
<comment type="caution">
    <text evidence="1">The sequence shown here is derived from an EMBL/GenBank/DDBJ whole genome shotgun (WGS) entry which is preliminary data.</text>
</comment>
<reference evidence="1 2" key="1">
    <citation type="journal article" date="2022" name="DNA Res.">
        <title>Chromosomal-level genome assembly of the orchid tree Bauhinia variegata (Leguminosae; Cercidoideae) supports the allotetraploid origin hypothesis of Bauhinia.</title>
        <authorList>
            <person name="Zhong Y."/>
            <person name="Chen Y."/>
            <person name="Zheng D."/>
            <person name="Pang J."/>
            <person name="Liu Y."/>
            <person name="Luo S."/>
            <person name="Meng S."/>
            <person name="Qian L."/>
            <person name="Wei D."/>
            <person name="Dai S."/>
            <person name="Zhou R."/>
        </authorList>
    </citation>
    <scope>NUCLEOTIDE SEQUENCE [LARGE SCALE GENOMIC DNA]</scope>
    <source>
        <strain evidence="1">BV-YZ2020</strain>
    </source>
</reference>
<evidence type="ECO:0000313" key="1">
    <source>
        <dbReference type="EMBL" id="KAI4353628.1"/>
    </source>
</evidence>